<comment type="caution">
    <text evidence="3">The sequence shown here is derived from an EMBL/GenBank/DDBJ whole genome shotgun (WGS) entry which is preliminary data.</text>
</comment>
<evidence type="ECO:0000259" key="2">
    <source>
        <dbReference type="Pfam" id="PF07859"/>
    </source>
</evidence>
<protein>
    <recommendedName>
        <fullName evidence="2">Alpha/beta hydrolase fold-3 domain-containing protein</fullName>
    </recommendedName>
</protein>
<gene>
    <name evidence="3" type="ORF">NCCP691_30460</name>
</gene>
<name>A0ABQ4Q7Z3_9BURK</name>
<keyword evidence="4" id="KW-1185">Reference proteome</keyword>
<organism evidence="3 4">
    <name type="scientific">Noviherbaspirillum aridicola</name>
    <dbReference type="NCBI Taxonomy" id="2849687"/>
    <lineage>
        <taxon>Bacteria</taxon>
        <taxon>Pseudomonadati</taxon>
        <taxon>Pseudomonadota</taxon>
        <taxon>Betaproteobacteria</taxon>
        <taxon>Burkholderiales</taxon>
        <taxon>Oxalobacteraceae</taxon>
        <taxon>Noviherbaspirillum</taxon>
    </lineage>
</organism>
<dbReference type="InterPro" id="IPR050300">
    <property type="entry name" value="GDXG_lipolytic_enzyme"/>
</dbReference>
<dbReference type="Proteomes" id="UP000887222">
    <property type="component" value="Unassembled WGS sequence"/>
</dbReference>
<dbReference type="InterPro" id="IPR013094">
    <property type="entry name" value="AB_hydrolase_3"/>
</dbReference>
<dbReference type="SUPFAM" id="SSF53474">
    <property type="entry name" value="alpha/beta-Hydrolases"/>
    <property type="match status" value="1"/>
</dbReference>
<dbReference type="PANTHER" id="PTHR48081:SF8">
    <property type="entry name" value="ALPHA_BETA HYDROLASE FOLD-3 DOMAIN-CONTAINING PROTEIN-RELATED"/>
    <property type="match status" value="1"/>
</dbReference>
<evidence type="ECO:0000256" key="1">
    <source>
        <dbReference type="ARBA" id="ARBA00022801"/>
    </source>
</evidence>
<proteinExistence type="predicted"/>
<dbReference type="PANTHER" id="PTHR48081">
    <property type="entry name" value="AB HYDROLASE SUPERFAMILY PROTEIN C4A8.06C"/>
    <property type="match status" value="1"/>
</dbReference>
<dbReference type="Pfam" id="PF07859">
    <property type="entry name" value="Abhydrolase_3"/>
    <property type="match status" value="1"/>
</dbReference>
<dbReference type="Gene3D" id="3.40.50.1820">
    <property type="entry name" value="alpha/beta hydrolase"/>
    <property type="match status" value="1"/>
</dbReference>
<sequence>MHAMDSAKTEAAGIAGKDLIARGASLPLAARLWVPAAATGLIVFFPGGGFIDCELEEALPFLQALASHTGWAVLGAAYTTARVSPFPAAAEDAHAVLRWARRERRRLGCQGELLVSAGIEAGGNLAAVSALMARDRGGPQLAGQMLLMPMLDPGLTSCSMRSVEDRAAERAADACALGYRGYLPRAMDRIHPYASPLQSSRLRGLPPALILSTDDDPLRDEAVQYGAKLQAAGVQARVRQLPAAGIGRPQARCQCARKEDVLQEMTAFLAGLGKESKNMA</sequence>
<keyword evidence="1" id="KW-0378">Hydrolase</keyword>
<dbReference type="EMBL" id="BPMK01000014">
    <property type="protein sequence ID" value="GIZ53032.1"/>
    <property type="molecule type" value="Genomic_DNA"/>
</dbReference>
<evidence type="ECO:0000313" key="4">
    <source>
        <dbReference type="Proteomes" id="UP000887222"/>
    </source>
</evidence>
<reference evidence="3 4" key="1">
    <citation type="journal article" date="2022" name="Int. J. Syst. Evol. Microbiol.">
        <title>Noviherbaspirillum aridicola sp. nov., isolated from an arid soil in Pakistan.</title>
        <authorList>
            <person name="Khan I.U."/>
            <person name="Saqib M."/>
            <person name="Amin A."/>
            <person name="Hussain F."/>
            <person name="Li L."/>
            <person name="Liu Y.H."/>
            <person name="Fang B.Z."/>
            <person name="Ahmed I."/>
            <person name="Li W.J."/>
        </authorList>
    </citation>
    <scope>NUCLEOTIDE SEQUENCE [LARGE SCALE GENOMIC DNA]</scope>
    <source>
        <strain evidence="3 4">NCCP-691</strain>
    </source>
</reference>
<dbReference type="InterPro" id="IPR029058">
    <property type="entry name" value="AB_hydrolase_fold"/>
</dbReference>
<accession>A0ABQ4Q7Z3</accession>
<feature type="domain" description="Alpha/beta hydrolase fold-3" evidence="2">
    <location>
        <begin position="42"/>
        <end position="243"/>
    </location>
</feature>
<evidence type="ECO:0000313" key="3">
    <source>
        <dbReference type="EMBL" id="GIZ53032.1"/>
    </source>
</evidence>